<gene>
    <name evidence="2" type="ORF">GCM10007383_01970</name>
</gene>
<reference evidence="2" key="2">
    <citation type="submission" date="2020-09" db="EMBL/GenBank/DDBJ databases">
        <authorList>
            <person name="Sun Q."/>
            <person name="Kim S."/>
        </authorList>
    </citation>
    <scope>NUCLEOTIDE SEQUENCE</scope>
    <source>
        <strain evidence="2">KCTC 12113</strain>
    </source>
</reference>
<evidence type="ECO:0000313" key="3">
    <source>
        <dbReference type="Proteomes" id="UP000634668"/>
    </source>
</evidence>
<dbReference type="Proteomes" id="UP000634668">
    <property type="component" value="Unassembled WGS sequence"/>
</dbReference>
<accession>A0A918INY2</accession>
<sequence length="142" mass="17151">MARFRTKNLRRALTADYYTWKLTITTEMVNIGIKRIYDAPEERDGYRILVDRIWPRGVSKEDAELDEWAKEIAPSDKLRKWFDHDPDKFMEFDKRYRLELQEKEEKLNELREKAKENMLTLLYGAKDTEHNQAIVLKKILEN</sequence>
<dbReference type="EMBL" id="BMWP01000001">
    <property type="protein sequence ID" value="GGW22245.1"/>
    <property type="molecule type" value="Genomic_DNA"/>
</dbReference>
<dbReference type="PANTHER" id="PTHR36849">
    <property type="entry name" value="CYTOPLASMIC PROTEIN-RELATED"/>
    <property type="match status" value="1"/>
</dbReference>
<reference evidence="2" key="1">
    <citation type="journal article" date="2014" name="Int. J. Syst. Evol. Microbiol.">
        <title>Complete genome sequence of Corynebacterium casei LMG S-19264T (=DSM 44701T), isolated from a smear-ripened cheese.</title>
        <authorList>
            <consortium name="US DOE Joint Genome Institute (JGI-PGF)"/>
            <person name="Walter F."/>
            <person name="Albersmeier A."/>
            <person name="Kalinowski J."/>
            <person name="Ruckert C."/>
        </authorList>
    </citation>
    <scope>NUCLEOTIDE SEQUENCE</scope>
    <source>
        <strain evidence="2">KCTC 12113</strain>
    </source>
</reference>
<dbReference type="InterPro" id="IPR052552">
    <property type="entry name" value="YeaO-like"/>
</dbReference>
<dbReference type="PANTHER" id="PTHR36849:SF1">
    <property type="entry name" value="CYTOPLASMIC PROTEIN"/>
    <property type="match status" value="1"/>
</dbReference>
<keyword evidence="1" id="KW-0175">Coiled coil</keyword>
<comment type="caution">
    <text evidence="2">The sequence shown here is derived from an EMBL/GenBank/DDBJ whole genome shotgun (WGS) entry which is preliminary data.</text>
</comment>
<dbReference type="AlphaFoldDB" id="A0A918INY2"/>
<keyword evidence="3" id="KW-1185">Reference proteome</keyword>
<evidence type="ECO:0000256" key="1">
    <source>
        <dbReference type="SAM" id="Coils"/>
    </source>
</evidence>
<organism evidence="2 3">
    <name type="scientific">Arenibacter certesii</name>
    <dbReference type="NCBI Taxonomy" id="228955"/>
    <lineage>
        <taxon>Bacteria</taxon>
        <taxon>Pseudomonadati</taxon>
        <taxon>Bacteroidota</taxon>
        <taxon>Flavobacteriia</taxon>
        <taxon>Flavobacteriales</taxon>
        <taxon>Flavobacteriaceae</taxon>
        <taxon>Arenibacter</taxon>
    </lineage>
</organism>
<dbReference type="Pfam" id="PF22752">
    <property type="entry name" value="DUF488-N3i"/>
    <property type="match status" value="1"/>
</dbReference>
<name>A0A918INY2_9FLAO</name>
<feature type="coiled-coil region" evidence="1">
    <location>
        <begin position="93"/>
        <end position="120"/>
    </location>
</feature>
<protein>
    <recommendedName>
        <fullName evidence="4">DUF488 domain-containing protein</fullName>
    </recommendedName>
</protein>
<evidence type="ECO:0008006" key="4">
    <source>
        <dbReference type="Google" id="ProtNLM"/>
    </source>
</evidence>
<proteinExistence type="predicted"/>
<evidence type="ECO:0000313" key="2">
    <source>
        <dbReference type="EMBL" id="GGW22245.1"/>
    </source>
</evidence>